<comment type="subcellular location">
    <subcellularLocation>
        <location evidence="1">Cell membrane</location>
        <topology evidence="1">Multi-pass membrane protein</topology>
    </subcellularLocation>
</comment>
<accession>A0A3G8R025</accession>
<evidence type="ECO:0000256" key="6">
    <source>
        <dbReference type="ARBA" id="ARBA00022989"/>
    </source>
</evidence>
<feature type="transmembrane region" description="Helical" evidence="8">
    <location>
        <begin position="118"/>
        <end position="138"/>
    </location>
</feature>
<evidence type="ECO:0000256" key="2">
    <source>
        <dbReference type="ARBA" id="ARBA00010735"/>
    </source>
</evidence>
<sequence>MTSRCAGRNALLRDFTGVNPIRPFTDVVRLPTERCHSVTAAPTDDAPDVQFGWTGLRDGYLRCVPVALGVAGYGVVFGVLAREAGLSVAEATLMSATVLAGAAQLIAVELWADPVPVATVVGTVLVVNLRYVLMGAALRPWFRRLSPRQAYASVFFTADENWALTMGELRSGSRQGAFLLGSGLAIWSFWVAATVVGATAGGVVGDPARYGLDFALTAVFLTIAVDLWEGPSTAVPWGTAAVVAVLTEALLPGRWYVLCGALAGALTVVIRRDA</sequence>
<dbReference type="Proteomes" id="UP000282007">
    <property type="component" value="Chromosome"/>
</dbReference>
<dbReference type="InterPro" id="IPR011606">
    <property type="entry name" value="Brnchd-chn_aa_trnsp_permease"/>
</dbReference>
<keyword evidence="10" id="KW-1185">Reference proteome</keyword>
<dbReference type="GO" id="GO:1903785">
    <property type="term" value="P:L-valine transmembrane transport"/>
    <property type="evidence" value="ECO:0007669"/>
    <property type="project" value="TreeGrafter"/>
</dbReference>
<dbReference type="GO" id="GO:0005886">
    <property type="term" value="C:plasma membrane"/>
    <property type="evidence" value="ECO:0007669"/>
    <property type="project" value="UniProtKB-SubCell"/>
</dbReference>
<evidence type="ECO:0000313" key="9">
    <source>
        <dbReference type="EMBL" id="AZH27087.1"/>
    </source>
</evidence>
<name>A0A3G8R025_9EURY</name>
<feature type="transmembrane region" description="Helical" evidence="8">
    <location>
        <begin position="59"/>
        <end position="81"/>
    </location>
</feature>
<gene>
    <name evidence="9" type="ORF">DU502_17660</name>
</gene>
<keyword evidence="5 8" id="KW-0812">Transmembrane</keyword>
<evidence type="ECO:0000256" key="1">
    <source>
        <dbReference type="ARBA" id="ARBA00004651"/>
    </source>
</evidence>
<dbReference type="KEGG" id="haer:DU502_17660"/>
<protein>
    <submittedName>
        <fullName evidence="9">Branched-chain amino acid ABC transporter permease</fullName>
    </submittedName>
</protein>
<proteinExistence type="inferred from homology"/>
<dbReference type="PANTHER" id="PTHR34979">
    <property type="entry name" value="INNER MEMBRANE PROTEIN YGAZ"/>
    <property type="match status" value="1"/>
</dbReference>
<feature type="transmembrane region" description="Helical" evidence="8">
    <location>
        <begin position="253"/>
        <end position="270"/>
    </location>
</feature>
<evidence type="ECO:0000256" key="5">
    <source>
        <dbReference type="ARBA" id="ARBA00022692"/>
    </source>
</evidence>
<dbReference type="PANTHER" id="PTHR34979:SF1">
    <property type="entry name" value="INNER MEMBRANE PROTEIN YGAZ"/>
    <property type="match status" value="1"/>
</dbReference>
<evidence type="ECO:0000313" key="10">
    <source>
        <dbReference type="Proteomes" id="UP000282007"/>
    </source>
</evidence>
<dbReference type="AlphaFoldDB" id="A0A3G8R025"/>
<dbReference type="EMBL" id="CP034145">
    <property type="protein sequence ID" value="AZH27087.1"/>
    <property type="molecule type" value="Genomic_DNA"/>
</dbReference>
<keyword evidence="3" id="KW-0813">Transport</keyword>
<evidence type="ECO:0000256" key="4">
    <source>
        <dbReference type="ARBA" id="ARBA00022475"/>
    </source>
</evidence>
<keyword evidence="4" id="KW-1003">Cell membrane</keyword>
<evidence type="ECO:0000256" key="7">
    <source>
        <dbReference type="ARBA" id="ARBA00023136"/>
    </source>
</evidence>
<organism evidence="9 10">
    <name type="scientific">Haloplanus aerogenes</name>
    <dbReference type="NCBI Taxonomy" id="660522"/>
    <lineage>
        <taxon>Archaea</taxon>
        <taxon>Methanobacteriati</taxon>
        <taxon>Methanobacteriota</taxon>
        <taxon>Stenosarchaea group</taxon>
        <taxon>Halobacteria</taxon>
        <taxon>Halobacteriales</taxon>
        <taxon>Haloferacaceae</taxon>
        <taxon>Haloplanus</taxon>
    </lineage>
</organism>
<keyword evidence="6 8" id="KW-1133">Transmembrane helix</keyword>
<evidence type="ECO:0000256" key="3">
    <source>
        <dbReference type="ARBA" id="ARBA00022448"/>
    </source>
</evidence>
<comment type="similarity">
    <text evidence="2">Belongs to the AzlC family.</text>
</comment>
<evidence type="ECO:0000256" key="8">
    <source>
        <dbReference type="SAM" id="Phobius"/>
    </source>
</evidence>
<keyword evidence="7 8" id="KW-0472">Membrane</keyword>
<feature type="transmembrane region" description="Helical" evidence="8">
    <location>
        <begin position="176"/>
        <end position="204"/>
    </location>
</feature>
<dbReference type="Pfam" id="PF03591">
    <property type="entry name" value="AzlC"/>
    <property type="match status" value="1"/>
</dbReference>
<reference evidence="9 10" key="1">
    <citation type="submission" date="2018-07" db="EMBL/GenBank/DDBJ databases">
        <title>Genome sequences of Haloplanus aerogenes JCM 16430T.</title>
        <authorList>
            <person name="Kim Y.B."/>
            <person name="Roh S.W."/>
        </authorList>
    </citation>
    <scope>NUCLEOTIDE SEQUENCE [LARGE SCALE GENOMIC DNA]</scope>
    <source>
        <strain evidence="9 10">JCM 16430</strain>
    </source>
</reference>